<dbReference type="CDD" id="cd22363">
    <property type="entry name" value="tRNA-intron_lyase_C"/>
    <property type="match status" value="1"/>
</dbReference>
<feature type="domain" description="tRNA intron endonuclease catalytic" evidence="12">
    <location>
        <begin position="183"/>
        <end position="261"/>
    </location>
</feature>
<evidence type="ECO:0000256" key="2">
    <source>
        <dbReference type="ARBA" id="ARBA00008078"/>
    </source>
</evidence>
<evidence type="ECO:0000256" key="10">
    <source>
        <dbReference type="PIRNR" id="PIRNR017250"/>
    </source>
</evidence>
<sequence>MYLTLLNGTGYVFNVEDYMELRRKYHIIGAFVGTANSKGWSSSGTAMPVALTKWETQLLIDEGICVLLSKAKDLTKEPTPESLETYKKAAAARIHAQGNALRAEKLRETERHLDKIVQGKRNKLLKQNKTQEAASLTAKDVLEEIDRSFVFDTQNALVELPCEHPTKHIGQLYTETIFDSSSLKYRVFHELWQLGKFVTAGDAFGADFLVYPGDPMLYHASHIIILQATPVIAPLELIAKVRLSVNVNKSCVFAYEQAENKKIIYQTVAWCNPSK</sequence>
<comment type="function">
    <text evidence="10">Constitutes one of the two catalytic subunit of the tRNA-splicing endonuclease complex, a complex responsible for identification and cleavage of the splice sites in pre-tRNA. It cleaves pre-tRNA at the 5'- and 3'-splice sites to release the intron. The products are an intron and two tRNA half-molecules bearing 2',3'-cyclic phosphate and 5'-OH termini. There are no conserved sequences at the splice sites, but the intron is invariably located at the same site in the gene, placing the splice sites an invariant distance from the constant structural features of the tRNA body.</text>
</comment>
<dbReference type="Pfam" id="PF26577">
    <property type="entry name" value="TSEN34_N"/>
    <property type="match status" value="1"/>
</dbReference>
<organism evidence="14 15">
    <name type="scientific">Drosophila busckii</name>
    <name type="common">Fruit fly</name>
    <dbReference type="NCBI Taxonomy" id="30019"/>
    <lineage>
        <taxon>Eukaryota</taxon>
        <taxon>Metazoa</taxon>
        <taxon>Ecdysozoa</taxon>
        <taxon>Arthropoda</taxon>
        <taxon>Hexapoda</taxon>
        <taxon>Insecta</taxon>
        <taxon>Pterygota</taxon>
        <taxon>Neoptera</taxon>
        <taxon>Endopterygota</taxon>
        <taxon>Diptera</taxon>
        <taxon>Brachycera</taxon>
        <taxon>Muscomorpha</taxon>
        <taxon>Ephydroidea</taxon>
        <taxon>Drosophilidae</taxon>
        <taxon>Drosophila</taxon>
    </lineage>
</organism>
<dbReference type="PANTHER" id="PTHR13070:SF0">
    <property type="entry name" value="TRNA-SPLICING ENDONUCLEASE SUBUNIT SEN34"/>
    <property type="match status" value="1"/>
</dbReference>
<evidence type="ECO:0000256" key="3">
    <source>
        <dbReference type="ARBA" id="ARBA00012573"/>
    </source>
</evidence>
<protein>
    <recommendedName>
        <fullName evidence="9 10">tRNA-splicing endonuclease subunit Sen34</fullName>
        <ecNumber evidence="3 10">4.6.1.16</ecNumber>
    </recommendedName>
</protein>
<feature type="active site" evidence="11">
    <location>
        <position position="249"/>
    </location>
</feature>
<dbReference type="GO" id="GO:0005730">
    <property type="term" value="C:nucleolus"/>
    <property type="evidence" value="ECO:0007669"/>
    <property type="project" value="UniProtKB-SubCell"/>
</dbReference>
<dbReference type="AlphaFoldDB" id="A0A0M4EM16"/>
<dbReference type="GO" id="GO:0000213">
    <property type="term" value="F:tRNA-intron lyase activity"/>
    <property type="evidence" value="ECO:0007669"/>
    <property type="project" value="UniProtKB-UniRule"/>
</dbReference>
<keyword evidence="7" id="KW-0539">Nucleus</keyword>
<comment type="subunit">
    <text evidence="8">tRNA splicing endonuclease is a heterotetramer composed of TSEN2, TSEN15, TSEN34/LENG5 and TSEN54. tRNA splicing endonuclease complex also contains proteins of the pre-mRNA 3'-end processing machinery such as CLP1, CPSF1, CPSF4 and CSTF2.</text>
</comment>
<keyword evidence="4" id="KW-0507">mRNA processing</keyword>
<dbReference type="PIRSF" id="PIRSF017250">
    <property type="entry name" value="tRNA_splic_SEN34"/>
    <property type="match status" value="1"/>
</dbReference>
<proteinExistence type="inferred from homology"/>
<evidence type="ECO:0000256" key="7">
    <source>
        <dbReference type="ARBA" id="ARBA00023242"/>
    </source>
</evidence>
<evidence type="ECO:0000313" key="14">
    <source>
        <dbReference type="EMBL" id="ALC44610.1"/>
    </source>
</evidence>
<dbReference type="FunFam" id="3.40.1350.10:FF:000002">
    <property type="entry name" value="tRNA-splicing endonuclease subunit Sen34"/>
    <property type="match status" value="1"/>
</dbReference>
<dbReference type="STRING" id="30019.A0A0M4EM16"/>
<evidence type="ECO:0000313" key="15">
    <source>
        <dbReference type="Proteomes" id="UP000494163"/>
    </source>
</evidence>
<evidence type="ECO:0000259" key="12">
    <source>
        <dbReference type="Pfam" id="PF01974"/>
    </source>
</evidence>
<evidence type="ECO:0000256" key="4">
    <source>
        <dbReference type="ARBA" id="ARBA00022664"/>
    </source>
</evidence>
<keyword evidence="5 10" id="KW-0819">tRNA processing</keyword>
<feature type="active site" evidence="11">
    <location>
        <position position="211"/>
    </location>
</feature>
<dbReference type="InterPro" id="IPR016690">
    <property type="entry name" value="TSEN34"/>
</dbReference>
<evidence type="ECO:0000256" key="6">
    <source>
        <dbReference type="ARBA" id="ARBA00023239"/>
    </source>
</evidence>
<evidence type="ECO:0000256" key="9">
    <source>
        <dbReference type="ARBA" id="ARBA00070870"/>
    </source>
</evidence>
<dbReference type="GO" id="GO:0003676">
    <property type="term" value="F:nucleic acid binding"/>
    <property type="evidence" value="ECO:0007669"/>
    <property type="project" value="InterPro"/>
</dbReference>
<dbReference type="Proteomes" id="UP000494163">
    <property type="component" value="Chromosome 3L"/>
</dbReference>
<dbReference type="Pfam" id="PF01974">
    <property type="entry name" value="tRNA_int_endo"/>
    <property type="match status" value="1"/>
</dbReference>
<dbReference type="PANTHER" id="PTHR13070">
    <property type="entry name" value="TRNA-SPLICING ENDONUCLEASE SUBUNIT SEN34-RELATED"/>
    <property type="match status" value="1"/>
</dbReference>
<dbReference type="InterPro" id="IPR006677">
    <property type="entry name" value="tRNA_intron_Endonuc_cat-like"/>
</dbReference>
<dbReference type="Gene3D" id="3.40.1350.10">
    <property type="match status" value="1"/>
</dbReference>
<dbReference type="InterPro" id="IPR011856">
    <property type="entry name" value="tRNA_endonuc-like_dom_sf"/>
</dbReference>
<dbReference type="EMBL" id="CP012525">
    <property type="protein sequence ID" value="ALC44610.1"/>
    <property type="molecule type" value="Genomic_DNA"/>
</dbReference>
<gene>
    <name evidence="14" type="ORF">Dbus_chr3Lg1776</name>
</gene>
<dbReference type="GO" id="GO:0006397">
    <property type="term" value="P:mRNA processing"/>
    <property type="evidence" value="ECO:0007669"/>
    <property type="project" value="UniProtKB-KW"/>
</dbReference>
<keyword evidence="15" id="KW-1185">Reference proteome</keyword>
<evidence type="ECO:0000256" key="8">
    <source>
        <dbReference type="ARBA" id="ARBA00064779"/>
    </source>
</evidence>
<dbReference type="EC" id="4.6.1.16" evidence="3 10"/>
<dbReference type="GO" id="GO:0000379">
    <property type="term" value="P:tRNA-type intron splice site recognition and cleavage"/>
    <property type="evidence" value="ECO:0007669"/>
    <property type="project" value="UniProtKB-UniRule"/>
</dbReference>
<evidence type="ECO:0000256" key="11">
    <source>
        <dbReference type="PIRSR" id="PIRSR017250-50"/>
    </source>
</evidence>
<reference evidence="14 15" key="1">
    <citation type="submission" date="2015-08" db="EMBL/GenBank/DDBJ databases">
        <title>Ancestral chromatin configuration constrains chromatin evolution on differentiating sex chromosomes in Drosophila.</title>
        <authorList>
            <person name="Zhou Q."/>
            <person name="Bachtrog D."/>
        </authorList>
    </citation>
    <scope>NUCLEOTIDE SEQUENCE [LARGE SCALE GENOMIC DNA]</scope>
    <source>
        <tissue evidence="14">Whole larvae</tissue>
    </source>
</reference>
<name>A0A0M4EM16_DROBS</name>
<evidence type="ECO:0000256" key="5">
    <source>
        <dbReference type="ARBA" id="ARBA00022694"/>
    </source>
</evidence>
<dbReference type="OrthoDB" id="48041at2759"/>
<keyword evidence="6 10" id="KW-0456">Lyase</keyword>
<feature type="domain" description="TSEN34 N-terminal" evidence="13">
    <location>
        <begin position="3"/>
        <end position="69"/>
    </location>
</feature>
<dbReference type="GO" id="GO:0000214">
    <property type="term" value="C:tRNA-intron endonuclease complex"/>
    <property type="evidence" value="ECO:0007669"/>
    <property type="project" value="UniProtKB-UniRule"/>
</dbReference>
<dbReference type="OMA" id="TVAWCNP"/>
<evidence type="ECO:0000256" key="1">
    <source>
        <dbReference type="ARBA" id="ARBA00004604"/>
    </source>
</evidence>
<dbReference type="InterPro" id="IPR036167">
    <property type="entry name" value="tRNA_intron_Endo_cat-like_sf"/>
</dbReference>
<accession>A0A0M4EM16</accession>
<evidence type="ECO:0000259" key="13">
    <source>
        <dbReference type="Pfam" id="PF26577"/>
    </source>
</evidence>
<comment type="similarity">
    <text evidence="2 10">Belongs to the tRNA-intron endonuclease family.</text>
</comment>
<dbReference type="SUPFAM" id="SSF53032">
    <property type="entry name" value="tRNA-intron endonuclease catalytic domain-like"/>
    <property type="match status" value="1"/>
</dbReference>
<comment type="subcellular location">
    <subcellularLocation>
        <location evidence="1">Nucleus</location>
        <location evidence="1">Nucleolus</location>
    </subcellularLocation>
</comment>
<dbReference type="InterPro" id="IPR059049">
    <property type="entry name" value="TSEN34_N"/>
</dbReference>
<feature type="active site" evidence="11">
    <location>
        <position position="219"/>
    </location>
</feature>